<keyword evidence="5" id="KW-0627">Porphyrin biosynthesis</keyword>
<dbReference type="EMBL" id="CP033148">
    <property type="protein sequence ID" value="AYO41436.1"/>
    <property type="molecule type" value="Genomic_DNA"/>
</dbReference>
<dbReference type="Gene3D" id="3.30.160.110">
    <property type="entry name" value="Siroheme synthase, domain 2"/>
    <property type="match status" value="1"/>
</dbReference>
<dbReference type="NCBIfam" id="TIGR01470">
    <property type="entry name" value="cysG_Nterm"/>
    <property type="match status" value="1"/>
</dbReference>
<name>A0A3G2S0Z3_MALR7</name>
<comment type="catalytic activity">
    <reaction evidence="6">
        <text>precorrin-2 + NAD(+) = sirohydrochlorin + NADH + 2 H(+)</text>
        <dbReference type="Rhea" id="RHEA:15613"/>
        <dbReference type="ChEBI" id="CHEBI:15378"/>
        <dbReference type="ChEBI" id="CHEBI:57540"/>
        <dbReference type="ChEBI" id="CHEBI:57945"/>
        <dbReference type="ChEBI" id="CHEBI:58351"/>
        <dbReference type="ChEBI" id="CHEBI:58827"/>
        <dbReference type="EC" id="1.3.1.76"/>
    </reaction>
</comment>
<keyword evidence="4" id="KW-0520">NAD</keyword>
<dbReference type="InterPro" id="IPR028281">
    <property type="entry name" value="Sirohaem_synthase_central"/>
</dbReference>
<dbReference type="InterPro" id="IPR006367">
    <property type="entry name" value="Sirohaem_synthase_N"/>
</dbReference>
<evidence type="ECO:0000259" key="7">
    <source>
        <dbReference type="Pfam" id="PF14823"/>
    </source>
</evidence>
<dbReference type="Gene3D" id="3.40.50.720">
    <property type="entry name" value="NAD(P)-binding Rossmann-like Domain"/>
    <property type="match status" value="2"/>
</dbReference>
<evidence type="ECO:0000256" key="6">
    <source>
        <dbReference type="ARBA" id="ARBA00047561"/>
    </source>
</evidence>
<organism evidence="9 10">
    <name type="scientific">Malassezia restricta (strain ATCC 96810 / NBRC 103918 / CBS 7877)</name>
    <name type="common">Seborrheic dermatitis infection agent</name>
    <dbReference type="NCBI Taxonomy" id="425264"/>
    <lineage>
        <taxon>Eukaryota</taxon>
        <taxon>Fungi</taxon>
        <taxon>Dikarya</taxon>
        <taxon>Basidiomycota</taxon>
        <taxon>Ustilaginomycotina</taxon>
        <taxon>Malasseziomycetes</taxon>
        <taxon>Malasseziales</taxon>
        <taxon>Malasseziaceae</taxon>
        <taxon>Malassezia</taxon>
    </lineage>
</organism>
<evidence type="ECO:0000313" key="9">
    <source>
        <dbReference type="EMBL" id="AYO41436.1"/>
    </source>
</evidence>
<dbReference type="Gene3D" id="1.10.3280.10">
    <property type="entry name" value="Siroheme synthase, domain 3"/>
    <property type="match status" value="1"/>
</dbReference>
<feature type="domain" description="Siroheme synthase central" evidence="8">
    <location>
        <begin position="137"/>
        <end position="163"/>
    </location>
</feature>
<dbReference type="GO" id="GO:0004325">
    <property type="term" value="F:ferrochelatase activity"/>
    <property type="evidence" value="ECO:0007669"/>
    <property type="project" value="InterPro"/>
</dbReference>
<keyword evidence="10" id="KW-1185">Reference proteome</keyword>
<dbReference type="VEuPathDB" id="FungiDB:DNF11_0486"/>
<evidence type="ECO:0000256" key="5">
    <source>
        <dbReference type="ARBA" id="ARBA00023244"/>
    </source>
</evidence>
<evidence type="ECO:0000256" key="2">
    <source>
        <dbReference type="ARBA" id="ARBA00012400"/>
    </source>
</evidence>
<comment type="pathway">
    <text evidence="1">Porphyrin-containing compound metabolism; siroheme biosynthesis; sirohydrochlorin from precorrin-2: step 1/1.</text>
</comment>
<dbReference type="Pfam" id="PF14823">
    <property type="entry name" value="Sirohm_synth_C"/>
    <property type="match status" value="1"/>
</dbReference>
<feature type="domain" description="Siroheme biosynthesis protein Met8 C-terminal" evidence="7">
    <location>
        <begin position="166"/>
        <end position="234"/>
    </location>
</feature>
<dbReference type="AlphaFoldDB" id="A0A3G2S0Z3"/>
<dbReference type="EC" id="1.3.1.76" evidence="2"/>
<dbReference type="InterPro" id="IPR036291">
    <property type="entry name" value="NAD(P)-bd_dom_sf"/>
</dbReference>
<sequence>MTPTPVATPGGGLCVAWQVRGKPVLLVGGGEVAASRIVHLKHADAHITVLAPQDALHPDVAAWIQQGVVQHYIPGLYTQTDQLVREDGSDYAMVLTAIDDAEKSREICKWCRSRRIPVNVADVPPECDFYFGSMIRRGPLQVMVSTGGQGPRLARKLRQCIEATIPESAGHALSRVGVLRAKLRQVSPEPALSAARMDWMSRICDAFPLEELARLDDATMDRWVQHHWPRRSVPASKGRRCTVHLMTRDVVSCIIGGIIGLYISSRLRK</sequence>
<evidence type="ECO:0000259" key="8">
    <source>
        <dbReference type="Pfam" id="PF14824"/>
    </source>
</evidence>
<dbReference type="UniPathway" id="UPA00262">
    <property type="reaction ID" value="UER00222"/>
</dbReference>
<dbReference type="Proteomes" id="UP000269793">
    <property type="component" value="Chromosome I"/>
</dbReference>
<accession>A0A3G2S0Z3</accession>
<dbReference type="GO" id="GO:0019354">
    <property type="term" value="P:siroheme biosynthetic process"/>
    <property type="evidence" value="ECO:0007669"/>
    <property type="project" value="UniProtKB-UniPathway"/>
</dbReference>
<dbReference type="PANTHER" id="PTHR35330">
    <property type="entry name" value="SIROHEME BIOSYNTHESIS PROTEIN MET8"/>
    <property type="match status" value="1"/>
</dbReference>
<dbReference type="GO" id="GO:0043115">
    <property type="term" value="F:precorrin-2 dehydrogenase activity"/>
    <property type="evidence" value="ECO:0007669"/>
    <property type="project" value="UniProtKB-EC"/>
</dbReference>
<reference evidence="9 10" key="1">
    <citation type="submission" date="2018-10" db="EMBL/GenBank/DDBJ databases">
        <title>Complete genome sequence of Malassezia restricta CBS 7877.</title>
        <authorList>
            <person name="Morand S.C."/>
            <person name="Bertignac M."/>
            <person name="Iltis A."/>
            <person name="Kolder I."/>
            <person name="Pirovano W."/>
            <person name="Jourdain R."/>
            <person name="Clavaud C."/>
        </authorList>
    </citation>
    <scope>NUCLEOTIDE SEQUENCE [LARGE SCALE GENOMIC DNA]</scope>
    <source>
        <strain evidence="9 10">CBS 7877</strain>
    </source>
</reference>
<dbReference type="InterPro" id="IPR028162">
    <property type="entry name" value="Met8_C"/>
</dbReference>
<dbReference type="SUPFAM" id="SSF51735">
    <property type="entry name" value="NAD(P)-binding Rossmann-fold domains"/>
    <property type="match status" value="1"/>
</dbReference>
<evidence type="ECO:0000256" key="1">
    <source>
        <dbReference type="ARBA" id="ARBA00005010"/>
    </source>
</evidence>
<protein>
    <recommendedName>
        <fullName evidence="2">precorrin-2 dehydrogenase</fullName>
        <ecNumber evidence="2">1.3.1.76</ecNumber>
    </recommendedName>
</protein>
<evidence type="ECO:0000256" key="3">
    <source>
        <dbReference type="ARBA" id="ARBA00023002"/>
    </source>
</evidence>
<evidence type="ECO:0000313" key="10">
    <source>
        <dbReference type="Proteomes" id="UP000269793"/>
    </source>
</evidence>
<dbReference type="InterPro" id="IPR028161">
    <property type="entry name" value="Met8-like"/>
</dbReference>
<keyword evidence="9" id="KW-0456">Lyase</keyword>
<dbReference type="STRING" id="425264.A0A3G2S0Z3"/>
<dbReference type="PANTHER" id="PTHR35330:SF1">
    <property type="entry name" value="SIROHEME BIOSYNTHESIS PROTEIN MET8"/>
    <property type="match status" value="1"/>
</dbReference>
<dbReference type="SUPFAM" id="SSF75615">
    <property type="entry name" value="Siroheme synthase middle domains-like"/>
    <property type="match status" value="1"/>
</dbReference>
<gene>
    <name evidence="9" type="primary">met8</name>
    <name evidence="9" type="ORF">DNF11_0486</name>
</gene>
<keyword evidence="3" id="KW-0560">Oxidoreductase</keyword>
<proteinExistence type="predicted"/>
<dbReference type="OrthoDB" id="1721126at2759"/>
<dbReference type="Pfam" id="PF14824">
    <property type="entry name" value="Sirohm_synth_M"/>
    <property type="match status" value="1"/>
</dbReference>
<dbReference type="Pfam" id="PF13241">
    <property type="entry name" value="NAD_binding_7"/>
    <property type="match status" value="1"/>
</dbReference>
<evidence type="ECO:0000256" key="4">
    <source>
        <dbReference type="ARBA" id="ARBA00023027"/>
    </source>
</evidence>